<dbReference type="STRING" id="377629.TERTU_3109"/>
<name>C5BP86_TERTT</name>
<dbReference type="EMBL" id="CP001614">
    <property type="protein sequence ID" value="ACR10863.1"/>
    <property type="molecule type" value="Genomic_DNA"/>
</dbReference>
<evidence type="ECO:0000313" key="2">
    <source>
        <dbReference type="Proteomes" id="UP000009080"/>
    </source>
</evidence>
<gene>
    <name evidence="1" type="ordered locus">TERTU_3109</name>
</gene>
<dbReference type="Proteomes" id="UP000009080">
    <property type="component" value="Chromosome"/>
</dbReference>
<reference evidence="1 2" key="1">
    <citation type="journal article" date="2009" name="PLoS ONE">
        <title>The complete genome of Teredinibacter turnerae T7901: an intracellular endosymbiont of marine wood-boring bivalves (shipworms).</title>
        <authorList>
            <person name="Yang J.C."/>
            <person name="Madupu R."/>
            <person name="Durkin A.S."/>
            <person name="Ekborg N.A."/>
            <person name="Pedamallu C.S."/>
            <person name="Hostetler J.B."/>
            <person name="Radune D."/>
            <person name="Toms B.S."/>
            <person name="Henrissat B."/>
            <person name="Coutinho P.M."/>
            <person name="Schwarz S."/>
            <person name="Field L."/>
            <person name="Trindade-Silva A.E."/>
            <person name="Soares C.A.G."/>
            <person name="Elshahawi S."/>
            <person name="Hanora A."/>
            <person name="Schmidt E.W."/>
            <person name="Haygood M.G."/>
            <person name="Posfai J."/>
            <person name="Benner J."/>
            <person name="Madinger C."/>
            <person name="Nove J."/>
            <person name="Anton B."/>
            <person name="Chaudhary K."/>
            <person name="Foster J."/>
            <person name="Holman A."/>
            <person name="Kumar S."/>
            <person name="Lessard P.A."/>
            <person name="Luyten Y.A."/>
            <person name="Slatko B."/>
            <person name="Wood N."/>
            <person name="Wu B."/>
            <person name="Teplitski M."/>
            <person name="Mougous J.D."/>
            <person name="Ward N."/>
            <person name="Eisen J.A."/>
            <person name="Badger J.H."/>
            <person name="Distel D.L."/>
        </authorList>
    </citation>
    <scope>NUCLEOTIDE SEQUENCE [LARGE SCALE GENOMIC DNA]</scope>
    <source>
        <strain evidence="2">ATCC 39867 / T7901</strain>
    </source>
</reference>
<organism evidence="1 2">
    <name type="scientific">Teredinibacter turnerae (strain ATCC 39867 / T7901)</name>
    <dbReference type="NCBI Taxonomy" id="377629"/>
    <lineage>
        <taxon>Bacteria</taxon>
        <taxon>Pseudomonadati</taxon>
        <taxon>Pseudomonadota</taxon>
        <taxon>Gammaproteobacteria</taxon>
        <taxon>Cellvibrionales</taxon>
        <taxon>Cellvibrionaceae</taxon>
        <taxon>Teredinibacter</taxon>
    </lineage>
</organism>
<keyword evidence="2" id="KW-1185">Reference proteome</keyword>
<dbReference type="KEGG" id="ttu:TERTU_3109"/>
<proteinExistence type="predicted"/>
<protein>
    <submittedName>
        <fullName evidence="1">Uncharacterized protein</fullName>
    </submittedName>
</protein>
<evidence type="ECO:0000313" key="1">
    <source>
        <dbReference type="EMBL" id="ACR10863.1"/>
    </source>
</evidence>
<accession>C5BP86</accession>
<dbReference type="HOGENOM" id="CLU_3206321_0_0_6"/>
<sequence>MLTTPNPSSVAVSIHALARSAKAQIQKLLDEAEFQSTRSRGARNP</sequence>
<dbReference type="AlphaFoldDB" id="C5BP86"/>